<dbReference type="Proteomes" id="UP001472677">
    <property type="component" value="Unassembled WGS sequence"/>
</dbReference>
<dbReference type="EMBL" id="JBBPBM010000018">
    <property type="protein sequence ID" value="KAK8555313.1"/>
    <property type="molecule type" value="Genomic_DNA"/>
</dbReference>
<gene>
    <name evidence="2" type="ORF">V6N12_009461</name>
</gene>
<evidence type="ECO:0000313" key="2">
    <source>
        <dbReference type="EMBL" id="KAK8555313.1"/>
    </source>
</evidence>
<protein>
    <submittedName>
        <fullName evidence="2">Uncharacterized protein</fullName>
    </submittedName>
</protein>
<feature type="region of interest" description="Disordered" evidence="1">
    <location>
        <begin position="1"/>
        <end position="42"/>
    </location>
</feature>
<sequence>MHSENSAPPLPHIYEDLSGRPPDGISSIAIPSSLERPDSPTPLEEQYVVKKVRSGSHIDSALESSDMEADQVNRPGVVYSAVDPSRYIDSSSMGHLPFALILRSMSYGSGDTPLYVI</sequence>
<accession>A0ABR2E974</accession>
<keyword evidence="3" id="KW-1185">Reference proteome</keyword>
<reference evidence="2 3" key="1">
    <citation type="journal article" date="2024" name="G3 (Bethesda)">
        <title>Genome assembly of Hibiscus sabdariffa L. provides insights into metabolisms of medicinal natural products.</title>
        <authorList>
            <person name="Kim T."/>
        </authorList>
    </citation>
    <scope>NUCLEOTIDE SEQUENCE [LARGE SCALE GENOMIC DNA]</scope>
    <source>
        <strain evidence="2">TK-2024</strain>
        <tissue evidence="2">Old leaves</tissue>
    </source>
</reference>
<evidence type="ECO:0000313" key="3">
    <source>
        <dbReference type="Proteomes" id="UP001472677"/>
    </source>
</evidence>
<organism evidence="2 3">
    <name type="scientific">Hibiscus sabdariffa</name>
    <name type="common">roselle</name>
    <dbReference type="NCBI Taxonomy" id="183260"/>
    <lineage>
        <taxon>Eukaryota</taxon>
        <taxon>Viridiplantae</taxon>
        <taxon>Streptophyta</taxon>
        <taxon>Embryophyta</taxon>
        <taxon>Tracheophyta</taxon>
        <taxon>Spermatophyta</taxon>
        <taxon>Magnoliopsida</taxon>
        <taxon>eudicotyledons</taxon>
        <taxon>Gunneridae</taxon>
        <taxon>Pentapetalae</taxon>
        <taxon>rosids</taxon>
        <taxon>malvids</taxon>
        <taxon>Malvales</taxon>
        <taxon>Malvaceae</taxon>
        <taxon>Malvoideae</taxon>
        <taxon>Hibiscus</taxon>
    </lineage>
</organism>
<proteinExistence type="predicted"/>
<comment type="caution">
    <text evidence="2">The sequence shown here is derived from an EMBL/GenBank/DDBJ whole genome shotgun (WGS) entry which is preliminary data.</text>
</comment>
<evidence type="ECO:0000256" key="1">
    <source>
        <dbReference type="SAM" id="MobiDB-lite"/>
    </source>
</evidence>
<name>A0ABR2E974_9ROSI</name>